<dbReference type="EMBL" id="JAKZMM010000059">
    <property type="protein sequence ID" value="MCJ2382173.1"/>
    <property type="molecule type" value="Genomic_DNA"/>
</dbReference>
<evidence type="ECO:0000313" key="1">
    <source>
        <dbReference type="EMBL" id="MCJ2382173.1"/>
    </source>
</evidence>
<sequence>MIKPLSILFVSNWKKIIFFSILSLVFASCMSDNQITPTGSMSLTSLDADTTSLHIGNNGKVTRTSLSDELSSFLDVSDYTVQILDEAEKVVDEYKRYESMPSTIELPEGSFILKAFKGSDKAASFENPYFEGRTSFVVRDQMNTSVGVTCTLANARVTIESTPDFDKIYSDYTVDFSTDYIEEEDSVNGSFTVNKGEERPLYLRTGQDGTDVGITVYVKKPEETEFTAFYVSEPLKLEPRQSVRVLLSLSETNQGIGIDVMLDDTLTKLSITTEIPDYMWGQMDKPDVSEAAGFENGSTFLIDGLFDEEVNVSYAMPGGVSSLVIEYWKEGAEGFKTQLDLAEASDVETALSYNLSWTAGNDKNIVLNEQVRSGEIYFKEALNSFPTPDEGEYLYHIQVYGKDATGKGFTTDTVSFEARVLAAGTPYIVEEGSLPVEITEGDEMTSAVVFSYTASGGIDEQNTFLDIQVDQKLQQFLISDVDDCNELSDLYGIQIEKSNDRSAVVTFPKDFTTRLTAPETGSTTYTFVFRMKDKKGNEAKSVEHSLVVNAPVFTLDITEGHAFAKRIYLVGDLLKGDPQKLTFLCDGQPVSPEVQKQNNRYEAILTGLDPETSYMLQAIYNGKDNRKSEERTVTTEAILDIPNKGFEEWSIEQDKNGSDLVGDDTMNGNVFGFTLNAPFRCWEVYLPYAHKTDKHWDTLNKLTTSEGEIRTDELSFWSGLDGLTVKGYPWTRYSANSGTIKDVIDGKTVALVRTVGWGSGNSAGGDFTVVNFPSVIKKSTPGELFLGEYTNNAKYGIGFASRPQGFKFDYKYLNPMKGSDSFLAEIVVLDASNNEVASAKFEGSLMASWTNQTVKLEYKSFNQASSMYIRFVSGKETSTDQDDYPIQPGIGNLTGGEYVGSQLYIDNVELIYE</sequence>
<proteinExistence type="predicted"/>
<accession>A0ABT0C5J2</accession>
<dbReference type="InterPro" id="IPR027840">
    <property type="entry name" value="DUF4493"/>
</dbReference>
<comment type="caution">
    <text evidence="1">The sequence shown here is derived from an EMBL/GenBank/DDBJ whole genome shotgun (WGS) entry which is preliminary data.</text>
</comment>
<gene>
    <name evidence="1" type="ORF">MUN53_16415</name>
</gene>
<dbReference type="RefSeq" id="WP_243326496.1">
    <property type="nucleotide sequence ID" value="NZ_JAKZMM010000059.1"/>
</dbReference>
<reference evidence="1 2" key="1">
    <citation type="submission" date="2022-03" db="EMBL/GenBank/DDBJ databases">
        <title>Parabacteroides sp. nov. isolated from swine feces.</title>
        <authorList>
            <person name="Bak J.E."/>
        </authorList>
    </citation>
    <scope>NUCLEOTIDE SEQUENCE [LARGE SCALE GENOMIC DNA]</scope>
    <source>
        <strain evidence="1 2">AGMB00274</strain>
    </source>
</reference>
<dbReference type="Gene3D" id="2.60.120.890">
    <property type="entry name" value="BT2081, beta-jelly-roll domain"/>
    <property type="match status" value="1"/>
</dbReference>
<organism evidence="1 2">
    <name type="scientific">Parabacteroides faecalis</name>
    <dbReference type="NCBI Taxonomy" id="2924040"/>
    <lineage>
        <taxon>Bacteria</taxon>
        <taxon>Pseudomonadati</taxon>
        <taxon>Bacteroidota</taxon>
        <taxon>Bacteroidia</taxon>
        <taxon>Bacteroidales</taxon>
        <taxon>Tannerellaceae</taxon>
        <taxon>Parabacteroides</taxon>
    </lineage>
</organism>
<dbReference type="Pfam" id="PF14900">
    <property type="entry name" value="DUF4493"/>
    <property type="match status" value="1"/>
</dbReference>
<dbReference type="PROSITE" id="PS51257">
    <property type="entry name" value="PROKAR_LIPOPROTEIN"/>
    <property type="match status" value="1"/>
</dbReference>
<evidence type="ECO:0000313" key="2">
    <source>
        <dbReference type="Proteomes" id="UP001165444"/>
    </source>
</evidence>
<name>A0ABT0C5J2_9BACT</name>
<dbReference type="InterPro" id="IPR038653">
    <property type="entry name" value="Put_CMD_sf"/>
</dbReference>
<dbReference type="Proteomes" id="UP001165444">
    <property type="component" value="Unassembled WGS sequence"/>
</dbReference>
<protein>
    <submittedName>
        <fullName evidence="1">DUF4493 domain-containing protein</fullName>
    </submittedName>
</protein>
<keyword evidence="2" id="KW-1185">Reference proteome</keyword>